<dbReference type="PANTHER" id="PTHR12184">
    <property type="entry name" value="UBIQUINOL-CYTOCHROME C REDUCTASE COMPLEX ASSEMBLY FACTOR 1 FAMILY MEMBER"/>
    <property type="match status" value="1"/>
</dbReference>
<organism evidence="4 5">
    <name type="scientific">Phenylobacterium parvum</name>
    <dbReference type="NCBI Taxonomy" id="2201350"/>
    <lineage>
        <taxon>Bacteria</taxon>
        <taxon>Pseudomonadati</taxon>
        <taxon>Pseudomonadota</taxon>
        <taxon>Alphaproteobacteria</taxon>
        <taxon>Caulobacterales</taxon>
        <taxon>Caulobacteraceae</taxon>
        <taxon>Phenylobacterium</taxon>
    </lineage>
</organism>
<protein>
    <submittedName>
        <fullName evidence="4">Ubiquinol-cytochrome C reductase</fullName>
    </submittedName>
</protein>
<comment type="similarity">
    <text evidence="2">Belongs to the UPF0174 family.</text>
</comment>
<keyword evidence="5" id="KW-1185">Reference proteome</keyword>
<evidence type="ECO:0000256" key="1">
    <source>
        <dbReference type="ARBA" id="ARBA00006407"/>
    </source>
</evidence>
<dbReference type="InterPro" id="IPR014569">
    <property type="entry name" value="Ubq_cyt-c_CBP3-rel"/>
</dbReference>
<reference evidence="5" key="1">
    <citation type="submission" date="2018-05" db="EMBL/GenBank/DDBJ databases">
        <title>Genome sequencing of Phenylobacterium sp. HYN0004.</title>
        <authorList>
            <person name="Yi H."/>
            <person name="Baek C."/>
        </authorList>
    </citation>
    <scope>NUCLEOTIDE SEQUENCE [LARGE SCALE GENOMIC DNA]</scope>
    <source>
        <strain evidence="5">HYN0004</strain>
    </source>
</reference>
<dbReference type="Pfam" id="PF03981">
    <property type="entry name" value="Ubiq_cyt_C_chap"/>
    <property type="match status" value="1"/>
</dbReference>
<dbReference type="AlphaFoldDB" id="A0A2Z3HNV2"/>
<dbReference type="OrthoDB" id="7158889at2"/>
<evidence type="ECO:0000259" key="3">
    <source>
        <dbReference type="Pfam" id="PF03981"/>
    </source>
</evidence>
<evidence type="ECO:0000313" key="5">
    <source>
        <dbReference type="Proteomes" id="UP000247763"/>
    </source>
</evidence>
<sequence length="174" mass="19361">MRLFRKQRPATEAGKRLYAACVAQARQPRLYRELATPDTVEGRFELYSLHVILVLDRLVRQGDEAAEVSQGLFDAYIRSLDDALREMGVGDLSVGKKMRRIGEALYGRLRNYEGAFIGEEGADPLPVILERTVYQGVDNPPLEAMSAYVLGQRSHLAGLPLRSLLDGALEWSAA</sequence>
<dbReference type="KEGG" id="phb:HYN04_06280"/>
<accession>A0A2Z3HNV2</accession>
<proteinExistence type="inferred from homology"/>
<dbReference type="EMBL" id="CP029479">
    <property type="protein sequence ID" value="AWM77407.1"/>
    <property type="molecule type" value="Genomic_DNA"/>
</dbReference>
<evidence type="ECO:0000256" key="2">
    <source>
        <dbReference type="ARBA" id="ARBA00006436"/>
    </source>
</evidence>
<evidence type="ECO:0000313" key="4">
    <source>
        <dbReference type="EMBL" id="AWM77407.1"/>
    </source>
</evidence>
<dbReference type="InterPro" id="IPR007129">
    <property type="entry name" value="Ubiqinol_cyt_c_chaperone_CPB3"/>
</dbReference>
<dbReference type="InterPro" id="IPR021150">
    <property type="entry name" value="Ubiq_cyt_c_chap"/>
</dbReference>
<dbReference type="PIRSF" id="PIRSF032079">
    <property type="entry name" value="UCP032079"/>
    <property type="match status" value="1"/>
</dbReference>
<gene>
    <name evidence="4" type="ORF">HYN04_06280</name>
</gene>
<dbReference type="RefSeq" id="WP_110449974.1">
    <property type="nucleotide sequence ID" value="NZ_CP029479.1"/>
</dbReference>
<dbReference type="Proteomes" id="UP000247763">
    <property type="component" value="Chromosome"/>
</dbReference>
<dbReference type="PANTHER" id="PTHR12184:SF1">
    <property type="entry name" value="UBIQUINOL-CYTOCHROME-C REDUCTASE COMPLEX ASSEMBLY FACTOR 1"/>
    <property type="match status" value="1"/>
</dbReference>
<name>A0A2Z3HNV2_9CAUL</name>
<feature type="domain" description="Ubiquinol-cytochrome c chaperone" evidence="3">
    <location>
        <begin position="33"/>
        <end position="171"/>
    </location>
</feature>
<comment type="similarity">
    <text evidence="1">Belongs to the CBP3 family.</text>
</comment>